<feature type="signal peptide" evidence="1">
    <location>
        <begin position="1"/>
        <end position="27"/>
    </location>
</feature>
<proteinExistence type="predicted"/>
<evidence type="ECO:0000313" key="3">
    <source>
        <dbReference type="WBParaSite" id="SMUV_0001090601-mRNA-1"/>
    </source>
</evidence>
<feature type="chain" id="PRO_5005893570" evidence="1">
    <location>
        <begin position="28"/>
        <end position="128"/>
    </location>
</feature>
<accession>A0A0N5B0V4</accession>
<evidence type="ECO:0000256" key="1">
    <source>
        <dbReference type="SAM" id="SignalP"/>
    </source>
</evidence>
<protein>
    <submittedName>
        <fullName evidence="3">Uncharacterized protein</fullName>
    </submittedName>
</protein>
<sequence>MMVNQLDIFVTFVLILLLPEICSSVRAKVDNIKYVSDPVELLTKRQYPSIDDHQQQHQQSQNAVPIRSVSFTPEKKRNILETKYFTTKELLKKRNYDSPMDVIGSTFLAKRKSQIVPFFSYFSSFYFA</sequence>
<evidence type="ECO:0000313" key="2">
    <source>
        <dbReference type="Proteomes" id="UP000046393"/>
    </source>
</evidence>
<dbReference type="AlphaFoldDB" id="A0A0N5B0V4"/>
<reference evidence="3" key="1">
    <citation type="submission" date="2017-02" db="UniProtKB">
        <authorList>
            <consortium name="WormBaseParasite"/>
        </authorList>
    </citation>
    <scope>IDENTIFICATION</scope>
</reference>
<keyword evidence="2" id="KW-1185">Reference proteome</keyword>
<keyword evidence="1" id="KW-0732">Signal</keyword>
<dbReference type="WBParaSite" id="SMUV_0001090601-mRNA-1">
    <property type="protein sequence ID" value="SMUV_0001090601-mRNA-1"/>
    <property type="gene ID" value="SMUV_0001090601"/>
</dbReference>
<organism evidence="2 3">
    <name type="scientific">Syphacia muris</name>
    <dbReference type="NCBI Taxonomy" id="451379"/>
    <lineage>
        <taxon>Eukaryota</taxon>
        <taxon>Metazoa</taxon>
        <taxon>Ecdysozoa</taxon>
        <taxon>Nematoda</taxon>
        <taxon>Chromadorea</taxon>
        <taxon>Rhabditida</taxon>
        <taxon>Spirurina</taxon>
        <taxon>Oxyuridomorpha</taxon>
        <taxon>Oxyuroidea</taxon>
        <taxon>Oxyuridae</taxon>
        <taxon>Syphacia</taxon>
    </lineage>
</organism>
<dbReference type="Proteomes" id="UP000046393">
    <property type="component" value="Unplaced"/>
</dbReference>
<name>A0A0N5B0V4_9BILA</name>